<dbReference type="SUPFAM" id="SSF101874">
    <property type="entry name" value="YceI-like"/>
    <property type="match status" value="1"/>
</dbReference>
<organism evidence="3 4">
    <name type="scientific">Brevibacterium spongiae</name>
    <dbReference type="NCBI Taxonomy" id="2909672"/>
    <lineage>
        <taxon>Bacteria</taxon>
        <taxon>Bacillati</taxon>
        <taxon>Actinomycetota</taxon>
        <taxon>Actinomycetes</taxon>
        <taxon>Micrococcales</taxon>
        <taxon>Brevibacteriaceae</taxon>
        <taxon>Brevibacterium</taxon>
    </lineage>
</organism>
<dbReference type="Proteomes" id="UP001064879">
    <property type="component" value="Chromosome"/>
</dbReference>
<evidence type="ECO:0000256" key="1">
    <source>
        <dbReference type="ARBA" id="ARBA00008812"/>
    </source>
</evidence>
<sequence>MTGHWDLDPSHTRIGFSTRHAMISRIRGAFNEVSGWADIAEDVADSSATVIMQAGSVDTRNTGRDQHLCSEDFFNIGEFPEISFVSSAIDEVDENSYVVTGDLTIKDVTKSVSVPLELLGIDSDPFGNLRAGLEGSRRIDRRDWGMEWNTPLDSGGVLVGEKITLEFEMSLIKETKTAAEAEED</sequence>
<reference evidence="3" key="1">
    <citation type="submission" date="2022-03" db="EMBL/GenBank/DDBJ databases">
        <title>Brevibacterium spongiae sp. nov., isolated from marine sponge.</title>
        <authorList>
            <person name="Li Z."/>
            <person name="Zhang M."/>
        </authorList>
    </citation>
    <scope>NUCLEOTIDE SEQUENCE</scope>
    <source>
        <strain evidence="3">WHS-Z9</strain>
    </source>
</reference>
<accession>A0ABY5SUG7</accession>
<dbReference type="InterPro" id="IPR007372">
    <property type="entry name" value="Lipid/polyisoprenoid-bd_YceI"/>
</dbReference>
<dbReference type="Gene3D" id="2.40.128.110">
    <property type="entry name" value="Lipid/polyisoprenoid-binding, YceI-like"/>
    <property type="match status" value="1"/>
</dbReference>
<dbReference type="InterPro" id="IPR036761">
    <property type="entry name" value="TTHA0802/YceI-like_sf"/>
</dbReference>
<comment type="similarity">
    <text evidence="1">Belongs to the UPF0312 family.</text>
</comment>
<evidence type="ECO:0000259" key="2">
    <source>
        <dbReference type="SMART" id="SM00867"/>
    </source>
</evidence>
<name>A0ABY5SUG7_9MICO</name>
<protein>
    <submittedName>
        <fullName evidence="3">YceI family protein</fullName>
    </submittedName>
</protein>
<keyword evidence="4" id="KW-1185">Reference proteome</keyword>
<dbReference type="Pfam" id="PF04264">
    <property type="entry name" value="YceI"/>
    <property type="match status" value="1"/>
</dbReference>
<dbReference type="PANTHER" id="PTHR34406">
    <property type="entry name" value="PROTEIN YCEI"/>
    <property type="match status" value="1"/>
</dbReference>
<proteinExistence type="inferred from homology"/>
<feature type="domain" description="Lipid/polyisoprenoid-binding YceI-like" evidence="2">
    <location>
        <begin position="4"/>
        <end position="172"/>
    </location>
</feature>
<gene>
    <name evidence="3" type="ORF">L1F31_04085</name>
</gene>
<dbReference type="SMART" id="SM00867">
    <property type="entry name" value="YceI"/>
    <property type="match status" value="1"/>
</dbReference>
<evidence type="ECO:0000313" key="3">
    <source>
        <dbReference type="EMBL" id="UVI37859.1"/>
    </source>
</evidence>
<dbReference type="PANTHER" id="PTHR34406:SF1">
    <property type="entry name" value="PROTEIN YCEI"/>
    <property type="match status" value="1"/>
</dbReference>
<evidence type="ECO:0000313" key="4">
    <source>
        <dbReference type="Proteomes" id="UP001064879"/>
    </source>
</evidence>
<dbReference type="EMBL" id="CP093443">
    <property type="protein sequence ID" value="UVI37859.1"/>
    <property type="molecule type" value="Genomic_DNA"/>
</dbReference>